<evidence type="ECO:0000256" key="1">
    <source>
        <dbReference type="SAM" id="MobiDB-lite"/>
    </source>
</evidence>
<dbReference type="EMBL" id="CP019471">
    <property type="protein sequence ID" value="UQC73746.1"/>
    <property type="molecule type" value="Genomic_DNA"/>
</dbReference>
<dbReference type="Proteomes" id="UP000830671">
    <property type="component" value="Chromosome 1"/>
</dbReference>
<dbReference type="RefSeq" id="XP_049135399.1">
    <property type="nucleotide sequence ID" value="XM_049279442.1"/>
</dbReference>
<protein>
    <submittedName>
        <fullName evidence="2">Uncharacterized protein</fullName>
    </submittedName>
</protein>
<sequence>MLEVGVPRSPNCPSRPASIAIPTGRNNAIHRVDAHMSSSTRNFSWMETVPQSPHATLRISTSITCNTRKVRSYLSDGTDTDSSPPLQLSVRQGSWVINVLRYLHFSYLFLRYEYRTVPSQAYLTWTVSTAARLLRISATLLHLRTFITGQDLSRVDQLFPSSLP</sequence>
<reference evidence="2" key="1">
    <citation type="journal article" date="2021" name="Mol. Plant Microbe Interact.">
        <title>Complete Genome Sequence of the Plant-Pathogenic Fungus Colletotrichum lupini.</title>
        <authorList>
            <person name="Baroncelli R."/>
            <person name="Pensec F."/>
            <person name="Da Lio D."/>
            <person name="Boufleur T."/>
            <person name="Vicente I."/>
            <person name="Sarrocco S."/>
            <person name="Picot A."/>
            <person name="Baraldi E."/>
            <person name="Sukno S."/>
            <person name="Thon M."/>
            <person name="Le Floch G."/>
        </authorList>
    </citation>
    <scope>NUCLEOTIDE SEQUENCE</scope>
    <source>
        <strain evidence="2">IMI 504893</strain>
    </source>
</reference>
<keyword evidence="3" id="KW-1185">Reference proteome</keyword>
<name>A0A9Q8W896_9PEZI</name>
<dbReference type="AlphaFoldDB" id="A0A9Q8W896"/>
<dbReference type="GeneID" id="73334452"/>
<organism evidence="2 3">
    <name type="scientific">Colletotrichum lupini</name>
    <dbReference type="NCBI Taxonomy" id="145971"/>
    <lineage>
        <taxon>Eukaryota</taxon>
        <taxon>Fungi</taxon>
        <taxon>Dikarya</taxon>
        <taxon>Ascomycota</taxon>
        <taxon>Pezizomycotina</taxon>
        <taxon>Sordariomycetes</taxon>
        <taxon>Hypocreomycetidae</taxon>
        <taxon>Glomerellales</taxon>
        <taxon>Glomerellaceae</taxon>
        <taxon>Colletotrichum</taxon>
        <taxon>Colletotrichum acutatum species complex</taxon>
    </lineage>
</organism>
<dbReference type="KEGG" id="clup:CLUP02_00392"/>
<feature type="region of interest" description="Disordered" evidence="1">
    <location>
        <begin position="1"/>
        <end position="20"/>
    </location>
</feature>
<gene>
    <name evidence="2" type="ORF">CLUP02_00392</name>
</gene>
<proteinExistence type="predicted"/>
<evidence type="ECO:0000313" key="2">
    <source>
        <dbReference type="EMBL" id="UQC73746.1"/>
    </source>
</evidence>
<accession>A0A9Q8W896</accession>
<evidence type="ECO:0000313" key="3">
    <source>
        <dbReference type="Proteomes" id="UP000830671"/>
    </source>
</evidence>